<dbReference type="SUPFAM" id="SSF53067">
    <property type="entry name" value="Actin-like ATPase domain"/>
    <property type="match status" value="1"/>
</dbReference>
<dbReference type="GO" id="GO:0016301">
    <property type="term" value="F:kinase activity"/>
    <property type="evidence" value="ECO:0007669"/>
    <property type="project" value="UniProtKB-KW"/>
</dbReference>
<dbReference type="Proteomes" id="UP000070513">
    <property type="component" value="Unassembled WGS sequence"/>
</dbReference>
<reference evidence="2 3" key="2">
    <citation type="journal article" date="2016" name="Genome Announc.">
        <title>Draft Genome Sequence of a Biocontrol Rhizobacterium, Chryseobacterium kwangjuense Strain KJ1R5, Isolated from Pepper (Capsicum annuum).</title>
        <authorList>
            <person name="Jeong J.J."/>
            <person name="Park H."/>
            <person name="Park B.H."/>
            <person name="Mannaa M."/>
            <person name="Sang M.K."/>
            <person name="Choi I.G."/>
            <person name="Kim K.D."/>
        </authorList>
    </citation>
    <scope>NUCLEOTIDE SEQUENCE [LARGE SCALE GENOMIC DNA]</scope>
    <source>
        <strain evidence="2 3">KJ1R5</strain>
    </source>
</reference>
<dbReference type="PANTHER" id="PTHR18964:SF149">
    <property type="entry name" value="BIFUNCTIONAL UDP-N-ACETYLGLUCOSAMINE 2-EPIMERASE_N-ACETYLMANNOSAMINE KINASE"/>
    <property type="match status" value="1"/>
</dbReference>
<name>A0A135WI09_9FLAO</name>
<evidence type="ECO:0000313" key="3">
    <source>
        <dbReference type="Proteomes" id="UP000070513"/>
    </source>
</evidence>
<gene>
    <name evidence="2" type="ORF">AU378_01855</name>
</gene>
<comment type="similarity">
    <text evidence="1">Belongs to the ROK (NagC/XylR) family.</text>
</comment>
<dbReference type="EMBL" id="LPUR01000001">
    <property type="protein sequence ID" value="KXH84533.1"/>
    <property type="molecule type" value="Genomic_DNA"/>
</dbReference>
<dbReference type="OrthoDB" id="9810372at2"/>
<keyword evidence="2" id="KW-0808">Transferase</keyword>
<protein>
    <submittedName>
        <fullName evidence="2">Glucokinase</fullName>
    </submittedName>
</protein>
<dbReference type="Pfam" id="PF00480">
    <property type="entry name" value="ROK"/>
    <property type="match status" value="1"/>
</dbReference>
<evidence type="ECO:0000256" key="1">
    <source>
        <dbReference type="ARBA" id="ARBA00006479"/>
    </source>
</evidence>
<evidence type="ECO:0000313" key="2">
    <source>
        <dbReference type="EMBL" id="KXH84533.1"/>
    </source>
</evidence>
<dbReference type="RefSeq" id="WP_062647407.1">
    <property type="nucleotide sequence ID" value="NZ_LPUR01000001.1"/>
</dbReference>
<sequence length="314" mass="33985">MSKLVIAIDMGGTRIKIGIVKDKVILASASIDADSGNGLRNRLPYIEKMVKDLINGQKLSSEDIAGLGIASPGIIDTNEKKILSIDKKFGDAPEIDLEEWCRQAFGLSFCIENDARAALLGEWKYGKAKNYDNAVLMTLGTGVGSAAVMEGHLLRGKHFTAGILGGHFVINYKGEICNCGNKGCVETEASTWKLPSIAKKNNSFSDSQIANLATIDYELIFKLAGEGDFAAMEIREQSLQAWSACAINLIHAYDPEILVLTGGIMASSSYIIPYIRQQVENHAWTPWGKVKIEEAEFPASAALYGMAYLVNSVG</sequence>
<reference evidence="3" key="1">
    <citation type="submission" date="2015-12" db="EMBL/GenBank/DDBJ databases">
        <title>Genome sequence of a biocontrol rhizobacterium Chryseobacterium kwangjuense strain KJ1R5 isolated from pepper (Capsicum annuum L.).</title>
        <authorList>
            <person name="Jeong J.-J."/>
            <person name="Park H."/>
            <person name="Mannaa M."/>
            <person name="Sang M.K."/>
            <person name="Choi I.-G."/>
            <person name="Kim K.D."/>
        </authorList>
    </citation>
    <scope>NUCLEOTIDE SEQUENCE [LARGE SCALE GENOMIC DNA]</scope>
    <source>
        <strain evidence="3">KJ1R5</strain>
    </source>
</reference>
<dbReference type="InterPro" id="IPR000600">
    <property type="entry name" value="ROK"/>
</dbReference>
<proteinExistence type="inferred from homology"/>
<dbReference type="Gene3D" id="3.30.420.40">
    <property type="match status" value="2"/>
</dbReference>
<dbReference type="PANTHER" id="PTHR18964">
    <property type="entry name" value="ROK (REPRESSOR, ORF, KINASE) FAMILY"/>
    <property type="match status" value="1"/>
</dbReference>
<dbReference type="AlphaFoldDB" id="A0A135WI09"/>
<organism evidence="2 3">
    <name type="scientific">Chryseobacterium kwangjuense</name>
    <dbReference type="NCBI Taxonomy" id="267125"/>
    <lineage>
        <taxon>Bacteria</taxon>
        <taxon>Pseudomonadati</taxon>
        <taxon>Bacteroidota</taxon>
        <taxon>Flavobacteriia</taxon>
        <taxon>Flavobacteriales</taxon>
        <taxon>Weeksellaceae</taxon>
        <taxon>Chryseobacterium group</taxon>
        <taxon>Chryseobacterium</taxon>
    </lineage>
</organism>
<dbReference type="InterPro" id="IPR043129">
    <property type="entry name" value="ATPase_NBD"/>
</dbReference>
<comment type="caution">
    <text evidence="2">The sequence shown here is derived from an EMBL/GenBank/DDBJ whole genome shotgun (WGS) entry which is preliminary data.</text>
</comment>
<keyword evidence="2" id="KW-0418">Kinase</keyword>
<accession>A0A135WI09</accession>